<proteinExistence type="predicted"/>
<feature type="domain" description="Poly(A) polymerase RNA-binding" evidence="5">
    <location>
        <begin position="9"/>
        <end position="166"/>
    </location>
</feature>
<dbReference type="GO" id="GO:0005524">
    <property type="term" value="F:ATP binding"/>
    <property type="evidence" value="ECO:0007669"/>
    <property type="project" value="UniProtKB-KW"/>
</dbReference>
<evidence type="ECO:0000313" key="6">
    <source>
        <dbReference type="EMBL" id="KAA6364237.1"/>
    </source>
</evidence>
<dbReference type="GO" id="GO:0031123">
    <property type="term" value="P:RNA 3'-end processing"/>
    <property type="evidence" value="ECO:0007669"/>
    <property type="project" value="InterPro"/>
</dbReference>
<dbReference type="SUPFAM" id="SSF55003">
    <property type="entry name" value="PAP/Archaeal CCA-adding enzyme, C-terminal domain"/>
    <property type="match status" value="1"/>
</dbReference>
<evidence type="ECO:0000256" key="1">
    <source>
        <dbReference type="ARBA" id="ARBA00022679"/>
    </source>
</evidence>
<evidence type="ECO:0000259" key="5">
    <source>
        <dbReference type="Pfam" id="PF04926"/>
    </source>
</evidence>
<organism evidence="6 7">
    <name type="scientific">Streblomastix strix</name>
    <dbReference type="NCBI Taxonomy" id="222440"/>
    <lineage>
        <taxon>Eukaryota</taxon>
        <taxon>Metamonada</taxon>
        <taxon>Preaxostyla</taxon>
        <taxon>Oxymonadida</taxon>
        <taxon>Streblomastigidae</taxon>
        <taxon>Streblomastix</taxon>
    </lineage>
</organism>
<evidence type="ECO:0000256" key="2">
    <source>
        <dbReference type="ARBA" id="ARBA00022741"/>
    </source>
</evidence>
<dbReference type="GO" id="GO:0003723">
    <property type="term" value="F:RNA binding"/>
    <property type="evidence" value="ECO:0007669"/>
    <property type="project" value="InterPro"/>
</dbReference>
<protein>
    <recommendedName>
        <fullName evidence="5">Poly(A) polymerase RNA-binding domain-containing protein</fullName>
    </recommendedName>
</protein>
<name>A0A5J4U114_9EUKA</name>
<keyword evidence="3" id="KW-0067">ATP-binding</keyword>
<dbReference type="Gene3D" id="3.30.70.590">
    <property type="entry name" value="Poly(A) polymerase predicted RNA binding domain"/>
    <property type="match status" value="1"/>
</dbReference>
<sequence length="312" mass="36617">MIELCQPSTFFQDYECFIQVDFTAYNPDERKKWDGFGESMMRSLAFLIEHQPNVDISHIFPHKFETVKKIPTNQDQQLSQLSQQPNLVHSANQQTTQLFFGQNIDSSLLKKSYQLIFDLPKKEDNQDKQQLKDKEEQKDDQNEKKNKTEMEIDLDVEKHDNENDIKKQSENELETKQVKTSETQTAPQNNIQPDPPAEAEVQMDIDDVDTEDNELTLYCTSFFIAVRPEQQYVKLLADYTQQGKTSTLLMTQRTIDVTLGVKRWVQLLNDKIQDERSENMNMDINCVRKTYTRICFPESKEILPTVTRFSFF</sequence>
<gene>
    <name evidence="6" type="ORF">EZS28_040236</name>
</gene>
<feature type="compositionally biased region" description="Polar residues" evidence="4">
    <location>
        <begin position="180"/>
        <end position="192"/>
    </location>
</feature>
<dbReference type="AlphaFoldDB" id="A0A5J4U114"/>
<evidence type="ECO:0000313" key="7">
    <source>
        <dbReference type="Proteomes" id="UP000324800"/>
    </source>
</evidence>
<keyword evidence="2" id="KW-0547">Nucleotide-binding</keyword>
<reference evidence="6 7" key="1">
    <citation type="submission" date="2019-03" db="EMBL/GenBank/DDBJ databases">
        <title>Single cell metagenomics reveals metabolic interactions within the superorganism composed of flagellate Streblomastix strix and complex community of Bacteroidetes bacteria on its surface.</title>
        <authorList>
            <person name="Treitli S.C."/>
            <person name="Kolisko M."/>
            <person name="Husnik F."/>
            <person name="Keeling P."/>
            <person name="Hampl V."/>
        </authorList>
    </citation>
    <scope>NUCLEOTIDE SEQUENCE [LARGE SCALE GENOMIC DNA]</scope>
    <source>
        <strain evidence="6">ST1C</strain>
    </source>
</reference>
<comment type="caution">
    <text evidence="6">The sequence shown here is derived from an EMBL/GenBank/DDBJ whole genome shotgun (WGS) entry which is preliminary data.</text>
</comment>
<dbReference type="EMBL" id="SNRW01021911">
    <property type="protein sequence ID" value="KAA6364237.1"/>
    <property type="molecule type" value="Genomic_DNA"/>
</dbReference>
<dbReference type="Proteomes" id="UP000324800">
    <property type="component" value="Unassembled WGS sequence"/>
</dbReference>
<dbReference type="InterPro" id="IPR011068">
    <property type="entry name" value="NuclTrfase_I-like_C"/>
</dbReference>
<evidence type="ECO:0000256" key="4">
    <source>
        <dbReference type="SAM" id="MobiDB-lite"/>
    </source>
</evidence>
<keyword evidence="1" id="KW-0808">Transferase</keyword>
<dbReference type="Pfam" id="PF04926">
    <property type="entry name" value="PAP_RNA-bind"/>
    <property type="match status" value="1"/>
</dbReference>
<dbReference type="GO" id="GO:0016779">
    <property type="term" value="F:nucleotidyltransferase activity"/>
    <property type="evidence" value="ECO:0007669"/>
    <property type="project" value="InterPro"/>
</dbReference>
<dbReference type="InterPro" id="IPR007010">
    <property type="entry name" value="PolA_pol_RNA-bd_dom"/>
</dbReference>
<feature type="compositionally biased region" description="Basic and acidic residues" evidence="4">
    <location>
        <begin position="120"/>
        <end position="179"/>
    </location>
</feature>
<feature type="region of interest" description="Disordered" evidence="4">
    <location>
        <begin position="120"/>
        <end position="196"/>
    </location>
</feature>
<accession>A0A5J4U114</accession>
<evidence type="ECO:0000256" key="3">
    <source>
        <dbReference type="ARBA" id="ARBA00022840"/>
    </source>
</evidence>